<reference evidence="2" key="1">
    <citation type="submission" date="2018-01" db="EMBL/GenBank/DDBJ databases">
        <title>An insight into the sialome of Amazonian anophelines.</title>
        <authorList>
            <person name="Ribeiro J.M."/>
            <person name="Scarpassa V."/>
            <person name="Calvo E."/>
        </authorList>
    </citation>
    <scope>NUCLEOTIDE SEQUENCE</scope>
    <source>
        <tissue evidence="2">Salivary glands</tissue>
    </source>
</reference>
<accession>A0A2M3ZPX7</accession>
<evidence type="ECO:0000256" key="1">
    <source>
        <dbReference type="SAM" id="SignalP"/>
    </source>
</evidence>
<keyword evidence="1" id="KW-0732">Signal</keyword>
<dbReference type="AlphaFoldDB" id="A0A2M3ZPX7"/>
<feature type="signal peptide" evidence="1">
    <location>
        <begin position="1"/>
        <end position="19"/>
    </location>
</feature>
<evidence type="ECO:0000313" key="2">
    <source>
        <dbReference type="EMBL" id="MBW30627.1"/>
    </source>
</evidence>
<organism evidence="2">
    <name type="scientific">Anopheles braziliensis</name>
    <dbReference type="NCBI Taxonomy" id="58242"/>
    <lineage>
        <taxon>Eukaryota</taxon>
        <taxon>Metazoa</taxon>
        <taxon>Ecdysozoa</taxon>
        <taxon>Arthropoda</taxon>
        <taxon>Hexapoda</taxon>
        <taxon>Insecta</taxon>
        <taxon>Pterygota</taxon>
        <taxon>Neoptera</taxon>
        <taxon>Endopterygota</taxon>
        <taxon>Diptera</taxon>
        <taxon>Nematocera</taxon>
        <taxon>Culicoidea</taxon>
        <taxon>Culicidae</taxon>
        <taxon>Anophelinae</taxon>
        <taxon>Anopheles</taxon>
    </lineage>
</organism>
<name>A0A2M3ZPX7_9DIPT</name>
<proteinExistence type="predicted"/>
<sequence>MWICVGTVGICSVALVTNARKTTVNPTTSRQTISGLLRQRLTLANVRILRQNRIPVLLARISAMCWQSYTLTKPHTHTHKHVKHSHSTEIIVAC</sequence>
<dbReference type="EMBL" id="GGFM01009876">
    <property type="protein sequence ID" value="MBW30627.1"/>
    <property type="molecule type" value="Transcribed_RNA"/>
</dbReference>
<feature type="chain" id="PRO_5014934594" evidence="1">
    <location>
        <begin position="20"/>
        <end position="94"/>
    </location>
</feature>
<protein>
    <submittedName>
        <fullName evidence="2">Putative secreted peptide</fullName>
    </submittedName>
</protein>